<dbReference type="Proteomes" id="UP000245431">
    <property type="component" value="Chromosome PVE_r1"/>
</dbReference>
<gene>
    <name evidence="2" type="ORF">PVE_R1G1565</name>
</gene>
<sequence>MSQQNFNDNIVNWTFENYATLASLGSGIAICLLALYIYSRSGSLIFLRDLMWRFFGGSTKFETEDYEQVRKNLREVEYYRFEFNIPAQNLTDTKLAEEWIKKNGFCHRDVARARKYIDWKNFDNLKFKEALFSKNAQCAFFALLFFFFVIISISVPLTNAKYLMVSLKDAPEAPSFYLSEGDAKFSFFRSNPTLTEKECQSPESLKKFINHEFSEKNINIICSLFGEDKYREHVNNGLKGQRGLLLAIVAISIFSVFCILVRISRSGVAKKLHEKIHPPKKQIFKK</sequence>
<feature type="transmembrane region" description="Helical" evidence="1">
    <location>
        <begin position="244"/>
        <end position="263"/>
    </location>
</feature>
<evidence type="ECO:0000313" key="3">
    <source>
        <dbReference type="Proteomes" id="UP000245431"/>
    </source>
</evidence>
<feature type="transmembrane region" description="Helical" evidence="1">
    <location>
        <begin position="18"/>
        <end position="38"/>
    </location>
</feature>
<dbReference type="EMBL" id="LT599583">
    <property type="protein sequence ID" value="SBW79452.1"/>
    <property type="molecule type" value="Genomic_DNA"/>
</dbReference>
<accession>A0A1D3JTV7</accession>
<proteinExistence type="predicted"/>
<evidence type="ECO:0000313" key="2">
    <source>
        <dbReference type="EMBL" id="SBW79452.1"/>
    </source>
</evidence>
<evidence type="ECO:0000256" key="1">
    <source>
        <dbReference type="SAM" id="Phobius"/>
    </source>
</evidence>
<dbReference type="AlphaFoldDB" id="A0A1D3JTV7"/>
<name>A0A1D3JTV7_PSEVE</name>
<keyword evidence="1" id="KW-0812">Transmembrane</keyword>
<keyword evidence="1" id="KW-1133">Transmembrane helix</keyword>
<keyword evidence="1" id="KW-0472">Membrane</keyword>
<protein>
    <submittedName>
        <fullName evidence="2">Uncharacterized protein</fullName>
    </submittedName>
</protein>
<feature type="transmembrane region" description="Helical" evidence="1">
    <location>
        <begin position="138"/>
        <end position="157"/>
    </location>
</feature>
<dbReference type="Pfam" id="PF19723">
    <property type="entry name" value="DUF6216"/>
    <property type="match status" value="1"/>
</dbReference>
<dbReference type="RefSeq" id="WP_017848703.1">
    <property type="nucleotide sequence ID" value="NZ_AOUH01000034.1"/>
</dbReference>
<reference evidence="3" key="1">
    <citation type="submission" date="2016-07" db="EMBL/GenBank/DDBJ databases">
        <authorList>
            <person name="Florea S."/>
            <person name="Webb J.S."/>
            <person name="Jaromczyk J."/>
            <person name="Schardl C.L."/>
        </authorList>
    </citation>
    <scope>NUCLEOTIDE SEQUENCE [LARGE SCALE GENOMIC DNA]</scope>
    <source>
        <strain evidence="3">1YdBTEX2</strain>
    </source>
</reference>
<organism evidence="2 3">
    <name type="scientific">Pseudomonas veronii 1YdBTEX2</name>
    <dbReference type="NCBI Taxonomy" id="1295141"/>
    <lineage>
        <taxon>Bacteria</taxon>
        <taxon>Pseudomonadati</taxon>
        <taxon>Pseudomonadota</taxon>
        <taxon>Gammaproteobacteria</taxon>
        <taxon>Pseudomonadales</taxon>
        <taxon>Pseudomonadaceae</taxon>
        <taxon>Pseudomonas</taxon>
    </lineage>
</organism>
<dbReference type="InterPro" id="IPR046188">
    <property type="entry name" value="DUF6216"/>
</dbReference>